<dbReference type="GO" id="GO:0051231">
    <property type="term" value="P:spindle elongation"/>
    <property type="evidence" value="ECO:0007669"/>
    <property type="project" value="TreeGrafter"/>
</dbReference>
<keyword evidence="8" id="KW-0206">Cytoskeleton</keyword>
<dbReference type="GO" id="GO:0008017">
    <property type="term" value="F:microtubule binding"/>
    <property type="evidence" value="ECO:0007669"/>
    <property type="project" value="InterPro"/>
</dbReference>
<feature type="region of interest" description="Disordered" evidence="13">
    <location>
        <begin position="942"/>
        <end position="986"/>
    </location>
</feature>
<evidence type="ECO:0000256" key="5">
    <source>
        <dbReference type="ARBA" id="ARBA00022840"/>
    </source>
</evidence>
<reference evidence="15" key="1">
    <citation type="submission" date="2016-04" db="EMBL/GenBank/DDBJ databases">
        <authorList>
            <person name="Evans L.H."/>
            <person name="Alamgir A."/>
            <person name="Owens N."/>
            <person name="Weber N.D."/>
            <person name="Virtaneva K."/>
            <person name="Barbian K."/>
            <person name="Babar A."/>
            <person name="Rosenke K."/>
        </authorList>
    </citation>
    <scope>NUCLEOTIDE SEQUENCE [LARGE SCALE GENOMIC DNA]</scope>
    <source>
        <strain evidence="15">CBS 101.48</strain>
    </source>
</reference>
<evidence type="ECO:0000256" key="11">
    <source>
        <dbReference type="RuleBase" id="RU000394"/>
    </source>
</evidence>
<dbReference type="PANTHER" id="PTHR47969">
    <property type="entry name" value="CHROMOSOME-ASSOCIATED KINESIN KIF4A-RELATED"/>
    <property type="match status" value="1"/>
</dbReference>
<dbReference type="GO" id="GO:0005875">
    <property type="term" value="C:microtubule associated complex"/>
    <property type="evidence" value="ECO:0007669"/>
    <property type="project" value="TreeGrafter"/>
</dbReference>
<feature type="compositionally biased region" description="Basic residues" evidence="13">
    <location>
        <begin position="502"/>
        <end position="527"/>
    </location>
</feature>
<keyword evidence="16" id="KW-1185">Reference proteome</keyword>
<evidence type="ECO:0000256" key="9">
    <source>
        <dbReference type="ARBA" id="ARBA00034704"/>
    </source>
</evidence>
<keyword evidence="2" id="KW-0963">Cytoplasm</keyword>
<keyword evidence="6 12" id="KW-0175">Coiled coil</keyword>
<sequence>MTPVSNSSVRVAVRVRPMSSQESDSYQDRKEVIDFIPNEPQIVVGQKQSFTFDHVYPPATEQVKVYETCVIPLVYNFLEGYNATVLAYGQTGAGKSFSMGIGLDSFVQKSNEGIVPRFIDTLFDQLAQKHGPNSTNYHISVSFLELHNEDLIDLLSPGVQTLRKENQPMVVIREDCNGAICWSGIREERVTTPHQLLCLLEKGSVARTTAATDMNISSSRSHAIFSIQLRQTPDGQQGKTITSKFHFVDLAGSERLKRTNAVGHRAKEGISINSGLLALGNVISALGDESRRSSHIPYRDSKLTRLLQDSLGGNSQTLMLACVSPAWSNLKETLNTLKYANRARNIRNRVAINQDMDTSQGGGGGGEQVKKLKSVISKLRQELQSNDDFMHAVNNEMDGLKTQVEALKGTITSLVQEKAQSKYQADCQNPSSVDPAFNDLAQEYAYTIEELKVQIVLLQQEKQQQHQMVLQKPPTPPPEPTAPMMSRAGSKHSQYGKDSINRKKKRHSFRVGSKKMQRSFSSIRKRQSQNNLAPPPLLPRAPQQQRELSQGKKDDWKRLIHQQMSDVHNDVGYVDSKKSSILGNPNWSADLIRKSFKDMMTFSSSFPLENTLHVSESNNYMASHYGGQPAASNDLTHIVQRFGESLERQQKFIYAIQSMAIPNGGATPSSSQDQAKQEAALRKQHKRELDDLKRQTDQEMKKHLHEHQALKRHYQQLVISTERSRTQHNTTVLSLKQKLEILTRDKKKLVKKSKQDADRARDRSRQLEKQVQKLERQEVKATHLKKRLERDLHGLKQAAKHTKEDMATLAGQLTSVAMMIQKVLQGGKKLAAADHAVLAKAVACARVRGYLVTQKHGGGGGRRGVASLQQRILQKKQLIHRTWMDDAPFWTTDDAQVAYENILILVRTLEPEETRSVLETMVHHILHLETVKYKDAPLDPIHALLPPTPDDSTPRRHSLPQNCPQPSVSAAIRRSGLPTPRRSSCK</sequence>
<keyword evidence="5 10" id="KW-0067">ATP-binding</keyword>
<dbReference type="SMART" id="SM00129">
    <property type="entry name" value="KISc"/>
    <property type="match status" value="1"/>
</dbReference>
<dbReference type="PROSITE" id="PS00411">
    <property type="entry name" value="KINESIN_MOTOR_1"/>
    <property type="match status" value="1"/>
</dbReference>
<dbReference type="SUPFAM" id="SSF52540">
    <property type="entry name" value="P-loop containing nucleoside triphosphate hydrolases"/>
    <property type="match status" value="1"/>
</dbReference>
<feature type="region of interest" description="Disordered" evidence="13">
    <location>
        <begin position="466"/>
        <end position="553"/>
    </location>
</feature>
<feature type="binding site" evidence="10">
    <location>
        <begin position="89"/>
        <end position="96"/>
    </location>
    <ligand>
        <name>ATP</name>
        <dbReference type="ChEBI" id="CHEBI:30616"/>
    </ligand>
</feature>
<evidence type="ECO:0000256" key="13">
    <source>
        <dbReference type="SAM" id="MobiDB-lite"/>
    </source>
</evidence>
<evidence type="ECO:0000256" key="1">
    <source>
        <dbReference type="ARBA" id="ARBA00004245"/>
    </source>
</evidence>
<evidence type="ECO:0000313" key="16">
    <source>
        <dbReference type="Proteomes" id="UP000078561"/>
    </source>
</evidence>
<comment type="subcellular location">
    <subcellularLocation>
        <location evidence="1">Cytoplasm</location>
        <location evidence="1">Cytoskeleton</location>
    </subcellularLocation>
</comment>
<gene>
    <name evidence="15" type="primary">ABSGL_13256.1 scaffold 13659</name>
</gene>
<dbReference type="Pfam" id="PF00225">
    <property type="entry name" value="Kinesin"/>
    <property type="match status" value="1"/>
</dbReference>
<evidence type="ECO:0000256" key="2">
    <source>
        <dbReference type="ARBA" id="ARBA00022490"/>
    </source>
</evidence>
<dbReference type="STRING" id="4829.A0A163KFA1"/>
<dbReference type="GO" id="GO:0005874">
    <property type="term" value="C:microtubule"/>
    <property type="evidence" value="ECO:0007669"/>
    <property type="project" value="UniProtKB-KW"/>
</dbReference>
<feature type="coiled-coil region" evidence="12">
    <location>
        <begin position="732"/>
        <end position="805"/>
    </location>
</feature>
<dbReference type="FunFam" id="3.40.850.10:FF:000019">
    <property type="entry name" value="Kinesin-like protein KIN-5D"/>
    <property type="match status" value="1"/>
</dbReference>
<dbReference type="InterPro" id="IPR001752">
    <property type="entry name" value="Kinesin_motor_dom"/>
</dbReference>
<name>A0A163KFA1_ABSGL</name>
<dbReference type="GO" id="GO:0007052">
    <property type="term" value="P:mitotic spindle organization"/>
    <property type="evidence" value="ECO:0007669"/>
    <property type="project" value="TreeGrafter"/>
</dbReference>
<dbReference type="PRINTS" id="PR00380">
    <property type="entry name" value="KINESINHEAVY"/>
</dbReference>
<dbReference type="PANTHER" id="PTHR47969:SF15">
    <property type="entry name" value="CHROMOSOME-ASSOCIATED KINESIN KIF4A-RELATED"/>
    <property type="match status" value="1"/>
</dbReference>
<dbReference type="Proteomes" id="UP000078561">
    <property type="component" value="Unassembled WGS sequence"/>
</dbReference>
<evidence type="ECO:0000256" key="10">
    <source>
        <dbReference type="PROSITE-ProRule" id="PRU00283"/>
    </source>
</evidence>
<feature type="domain" description="Kinesin motor" evidence="14">
    <location>
        <begin position="8"/>
        <end position="346"/>
    </location>
</feature>
<evidence type="ECO:0000256" key="12">
    <source>
        <dbReference type="SAM" id="Coils"/>
    </source>
</evidence>
<dbReference type="CDD" id="cd01372">
    <property type="entry name" value="KISc_KIF4"/>
    <property type="match status" value="1"/>
</dbReference>
<organism evidence="15">
    <name type="scientific">Absidia glauca</name>
    <name type="common">Pin mould</name>
    <dbReference type="NCBI Taxonomy" id="4829"/>
    <lineage>
        <taxon>Eukaryota</taxon>
        <taxon>Fungi</taxon>
        <taxon>Fungi incertae sedis</taxon>
        <taxon>Mucoromycota</taxon>
        <taxon>Mucoromycotina</taxon>
        <taxon>Mucoromycetes</taxon>
        <taxon>Mucorales</taxon>
        <taxon>Cunninghamellaceae</taxon>
        <taxon>Absidia</taxon>
    </lineage>
</organism>
<feature type="compositionally biased region" description="Polar residues" evidence="13">
    <location>
        <begin position="959"/>
        <end position="968"/>
    </location>
</feature>
<feature type="coiled-coil region" evidence="12">
    <location>
        <begin position="390"/>
        <end position="417"/>
    </location>
</feature>
<keyword evidence="3 11" id="KW-0493">Microtubule</keyword>
<dbReference type="EMBL" id="LT554760">
    <property type="protein sequence ID" value="SAM07613.1"/>
    <property type="molecule type" value="Genomic_DNA"/>
</dbReference>
<dbReference type="InterPro" id="IPR019821">
    <property type="entry name" value="Kinesin_motor_CS"/>
</dbReference>
<dbReference type="PROSITE" id="PS50067">
    <property type="entry name" value="KINESIN_MOTOR_2"/>
    <property type="match status" value="1"/>
</dbReference>
<dbReference type="GO" id="GO:0003777">
    <property type="term" value="F:microtubule motor activity"/>
    <property type="evidence" value="ECO:0007669"/>
    <property type="project" value="InterPro"/>
</dbReference>
<dbReference type="InterPro" id="IPR027417">
    <property type="entry name" value="P-loop_NTPase"/>
</dbReference>
<dbReference type="InParanoid" id="A0A163KFA1"/>
<proteinExistence type="inferred from homology"/>
<keyword evidence="4 10" id="KW-0547">Nucleotide-binding</keyword>
<evidence type="ECO:0000256" key="3">
    <source>
        <dbReference type="ARBA" id="ARBA00022701"/>
    </source>
</evidence>
<dbReference type="GO" id="GO:0005524">
    <property type="term" value="F:ATP binding"/>
    <property type="evidence" value="ECO:0007669"/>
    <property type="project" value="UniProtKB-UniRule"/>
</dbReference>
<dbReference type="AlphaFoldDB" id="A0A163KFA1"/>
<evidence type="ECO:0000256" key="6">
    <source>
        <dbReference type="ARBA" id="ARBA00023054"/>
    </source>
</evidence>
<evidence type="ECO:0000313" key="15">
    <source>
        <dbReference type="EMBL" id="SAM07613.1"/>
    </source>
</evidence>
<feature type="compositionally biased region" description="Basic and acidic residues" evidence="13">
    <location>
        <begin position="675"/>
        <end position="687"/>
    </location>
</feature>
<feature type="region of interest" description="Disordered" evidence="13">
    <location>
        <begin position="663"/>
        <end position="687"/>
    </location>
</feature>
<keyword evidence="7 10" id="KW-0505">Motor protein</keyword>
<protein>
    <recommendedName>
        <fullName evidence="11">Kinesin-like protein</fullName>
    </recommendedName>
</protein>
<evidence type="ECO:0000259" key="14">
    <source>
        <dbReference type="PROSITE" id="PS50067"/>
    </source>
</evidence>
<dbReference type="GO" id="GO:0007018">
    <property type="term" value="P:microtubule-based movement"/>
    <property type="evidence" value="ECO:0007669"/>
    <property type="project" value="InterPro"/>
</dbReference>
<comment type="similarity">
    <text evidence="9">Belongs to the TRAFAC class myosin-kinesin ATPase superfamily. Kinesin family. KIN-5/BimC subfamily.</text>
</comment>
<dbReference type="Gene3D" id="3.40.850.10">
    <property type="entry name" value="Kinesin motor domain"/>
    <property type="match status" value="1"/>
</dbReference>
<evidence type="ECO:0000256" key="8">
    <source>
        <dbReference type="ARBA" id="ARBA00023212"/>
    </source>
</evidence>
<accession>A0A163KFA1</accession>
<dbReference type="InterPro" id="IPR027640">
    <property type="entry name" value="Kinesin-like_fam"/>
</dbReference>
<dbReference type="InterPro" id="IPR036961">
    <property type="entry name" value="Kinesin_motor_dom_sf"/>
</dbReference>
<evidence type="ECO:0000256" key="7">
    <source>
        <dbReference type="ARBA" id="ARBA00023175"/>
    </source>
</evidence>
<dbReference type="OrthoDB" id="3176171at2759"/>
<evidence type="ECO:0000256" key="4">
    <source>
        <dbReference type="ARBA" id="ARBA00022741"/>
    </source>
</evidence>